<accession>A0A820RL40</accession>
<comment type="similarity">
    <text evidence="1">Belongs to the dynein heavy chain family.</text>
</comment>
<evidence type="ECO:0000313" key="4">
    <source>
        <dbReference type="Proteomes" id="UP000663844"/>
    </source>
</evidence>
<evidence type="ECO:0000313" key="3">
    <source>
        <dbReference type="EMBL" id="CAF4438120.1"/>
    </source>
</evidence>
<dbReference type="PANTHER" id="PTHR22878:SF73">
    <property type="entry name" value="DYNEIN AXONEMAL HEAVY CHAIN 1"/>
    <property type="match status" value="1"/>
</dbReference>
<gene>
    <name evidence="3" type="ORF">OXD698_LOCUS53650</name>
</gene>
<evidence type="ECO:0000259" key="2">
    <source>
        <dbReference type="Pfam" id="PF12780"/>
    </source>
</evidence>
<feature type="domain" description="Dynein heavy chain AAA module D4" evidence="2">
    <location>
        <begin position="1"/>
        <end position="100"/>
    </location>
</feature>
<dbReference type="Gene3D" id="1.20.920.20">
    <property type="match status" value="1"/>
</dbReference>
<dbReference type="EMBL" id="CAJOAZ010031144">
    <property type="protein sequence ID" value="CAF4438120.1"/>
    <property type="molecule type" value="Genomic_DNA"/>
</dbReference>
<dbReference type="PANTHER" id="PTHR22878">
    <property type="entry name" value="DYNEIN HEAVY CHAIN 6, AXONEMAL-LIKE-RELATED"/>
    <property type="match status" value="1"/>
</dbReference>
<dbReference type="Proteomes" id="UP000663844">
    <property type="component" value="Unassembled WGS sequence"/>
</dbReference>
<proteinExistence type="inferred from homology"/>
<dbReference type="GO" id="GO:0051959">
    <property type="term" value="F:dynein light intermediate chain binding"/>
    <property type="evidence" value="ECO:0007669"/>
    <property type="project" value="InterPro"/>
</dbReference>
<dbReference type="GO" id="GO:0045505">
    <property type="term" value="F:dynein intermediate chain binding"/>
    <property type="evidence" value="ECO:0007669"/>
    <property type="project" value="InterPro"/>
</dbReference>
<comment type="caution">
    <text evidence="3">The sequence shown here is derived from an EMBL/GenBank/DDBJ whole genome shotgun (WGS) entry which is preliminary data.</text>
</comment>
<organism evidence="3 4">
    <name type="scientific">Adineta steineri</name>
    <dbReference type="NCBI Taxonomy" id="433720"/>
    <lineage>
        <taxon>Eukaryota</taxon>
        <taxon>Metazoa</taxon>
        <taxon>Spiralia</taxon>
        <taxon>Gnathifera</taxon>
        <taxon>Rotifera</taxon>
        <taxon>Eurotatoria</taxon>
        <taxon>Bdelloidea</taxon>
        <taxon>Adinetida</taxon>
        <taxon>Adinetidae</taxon>
        <taxon>Adineta</taxon>
    </lineage>
</organism>
<reference evidence="3" key="1">
    <citation type="submission" date="2021-02" db="EMBL/GenBank/DDBJ databases">
        <authorList>
            <person name="Nowell W R."/>
        </authorList>
    </citation>
    <scope>NUCLEOTIDE SEQUENCE</scope>
</reference>
<dbReference type="Gene3D" id="3.40.50.300">
    <property type="entry name" value="P-loop containing nucleotide triphosphate hydrolases"/>
    <property type="match status" value="1"/>
</dbReference>
<protein>
    <recommendedName>
        <fullName evidence="2">Dynein heavy chain AAA module D4 domain-containing protein</fullName>
    </recommendedName>
</protein>
<dbReference type="GO" id="GO:0007018">
    <property type="term" value="P:microtubule-based movement"/>
    <property type="evidence" value="ECO:0007669"/>
    <property type="project" value="InterPro"/>
</dbReference>
<dbReference type="GO" id="GO:0030286">
    <property type="term" value="C:dynein complex"/>
    <property type="evidence" value="ECO:0007669"/>
    <property type="project" value="InterPro"/>
</dbReference>
<dbReference type="InterPro" id="IPR027417">
    <property type="entry name" value="P-loop_NTPase"/>
</dbReference>
<evidence type="ECO:0000256" key="1">
    <source>
        <dbReference type="ARBA" id="ARBA00008887"/>
    </source>
</evidence>
<dbReference type="InterPro" id="IPR026983">
    <property type="entry name" value="DHC"/>
</dbReference>
<dbReference type="AlphaFoldDB" id="A0A820RL40"/>
<dbReference type="Pfam" id="PF12780">
    <property type="entry name" value="AAA_8"/>
    <property type="match status" value="1"/>
</dbReference>
<name>A0A820RL40_9BILA</name>
<sequence length="108" mass="12633">MSPVGSSFRTRCRMFPSLVNCCTLDWFSEWPREALLSVAHTSFEKYPWGKGEEFMIDALAQMSVEIHMSVSAKAKQLLSELRRYYYTTPTSYLELITLYIMMLNDKKK</sequence>
<dbReference type="InterPro" id="IPR024317">
    <property type="entry name" value="Dynein_heavy_chain_D4_dom"/>
</dbReference>
<dbReference type="SUPFAM" id="SSF52540">
    <property type="entry name" value="P-loop containing nucleoside triphosphate hydrolases"/>
    <property type="match status" value="1"/>
</dbReference>